<proteinExistence type="predicted"/>
<name>A0ACA9KLB1_9GLOM</name>
<protein>
    <submittedName>
        <fullName evidence="1">11667_t:CDS:1</fullName>
    </submittedName>
</protein>
<keyword evidence="2" id="KW-1185">Reference proteome</keyword>
<evidence type="ECO:0000313" key="2">
    <source>
        <dbReference type="Proteomes" id="UP000789860"/>
    </source>
</evidence>
<dbReference type="Proteomes" id="UP000789860">
    <property type="component" value="Unassembled WGS sequence"/>
</dbReference>
<dbReference type="EMBL" id="CAJVPM010002006">
    <property type="protein sequence ID" value="CAG8478312.1"/>
    <property type="molecule type" value="Genomic_DNA"/>
</dbReference>
<gene>
    <name evidence="1" type="ORF">SCALOS_LOCUS2321</name>
</gene>
<accession>A0ACA9KLB1</accession>
<comment type="caution">
    <text evidence="1">The sequence shown here is derived from an EMBL/GenBank/DDBJ whole genome shotgun (WGS) entry which is preliminary data.</text>
</comment>
<evidence type="ECO:0000313" key="1">
    <source>
        <dbReference type="EMBL" id="CAG8478312.1"/>
    </source>
</evidence>
<sequence>MGLRDPDLDYEEKADLKIFEKEKILNPSSWNENNFNNYFKDINVMTYKSSFKDNEKVKQEKFKLSSWDKNYERILDEKIKKALNDPELDKEEKQDLIMFEKRRVFNPILWNSYNFNKYFSDIDVATYRTYFKDKKRIIEFKTSNGNTNYNYILRNKIEDALRDPELDEEEKVDLRRFRKKGIFNLSSWNENNFKKHFGDIDVKTCATFNEYK</sequence>
<organism evidence="1 2">
    <name type="scientific">Scutellospora calospora</name>
    <dbReference type="NCBI Taxonomy" id="85575"/>
    <lineage>
        <taxon>Eukaryota</taxon>
        <taxon>Fungi</taxon>
        <taxon>Fungi incertae sedis</taxon>
        <taxon>Mucoromycota</taxon>
        <taxon>Glomeromycotina</taxon>
        <taxon>Glomeromycetes</taxon>
        <taxon>Diversisporales</taxon>
        <taxon>Gigasporaceae</taxon>
        <taxon>Scutellospora</taxon>
    </lineage>
</organism>
<reference evidence="1" key="1">
    <citation type="submission" date="2021-06" db="EMBL/GenBank/DDBJ databases">
        <authorList>
            <person name="Kallberg Y."/>
            <person name="Tangrot J."/>
            <person name="Rosling A."/>
        </authorList>
    </citation>
    <scope>NUCLEOTIDE SEQUENCE</scope>
    <source>
        <strain evidence="1">AU212A</strain>
    </source>
</reference>
<feature type="non-terminal residue" evidence="1">
    <location>
        <position position="212"/>
    </location>
</feature>